<dbReference type="EMBL" id="JBEUOH010000026">
    <property type="protein sequence ID" value="KAL0860075.1"/>
    <property type="molecule type" value="Genomic_DNA"/>
</dbReference>
<reference evidence="2 3" key="1">
    <citation type="submission" date="2024-06" db="EMBL/GenBank/DDBJ databases">
        <title>A chromosome-level genome assembly of beet webworm, Loxostege sticticalis.</title>
        <authorList>
            <person name="Zhang Y."/>
        </authorList>
    </citation>
    <scope>NUCLEOTIDE SEQUENCE [LARGE SCALE GENOMIC DNA]</scope>
    <source>
        <strain evidence="2">AQ026</strain>
        <tissue evidence="2">Whole body</tissue>
    </source>
</reference>
<feature type="region of interest" description="Disordered" evidence="1">
    <location>
        <begin position="1"/>
        <end position="22"/>
    </location>
</feature>
<accession>A0ABR3H5J2</accession>
<name>A0ABR3H5J2_LOXSC</name>
<dbReference type="Proteomes" id="UP001549920">
    <property type="component" value="Unassembled WGS sequence"/>
</dbReference>
<sequence>MSTSSSSVSYVPSNDSTNVSSENLIRCPQCSQPRFFKGQRGLKIHISRIHQSIINNVQIINQAPSSSPPIPVSEPFHKKLSYLKHSHPIIKRIPRGARTSVALALSSSITKVLSENTLEAWEHLFTFSYRILHISSDPNIQLSLTQRIKHNCSNNLNSPCFFTHNSPAHTSTLSDGNIKGAARILFSDDLIAPSSPDTLSALKSKHPLSTSNSQLPDPPDPSQPVLQTSPEALTSAINSFSSGSAGGMDGLTPQHLKDLVSVSCGEAGTALLKDLIDR</sequence>
<evidence type="ECO:0000313" key="2">
    <source>
        <dbReference type="EMBL" id="KAL0860075.1"/>
    </source>
</evidence>
<organism evidence="2 3">
    <name type="scientific">Loxostege sticticalis</name>
    <name type="common">Beet webworm moth</name>
    <dbReference type="NCBI Taxonomy" id="481309"/>
    <lineage>
        <taxon>Eukaryota</taxon>
        <taxon>Metazoa</taxon>
        <taxon>Ecdysozoa</taxon>
        <taxon>Arthropoda</taxon>
        <taxon>Hexapoda</taxon>
        <taxon>Insecta</taxon>
        <taxon>Pterygota</taxon>
        <taxon>Neoptera</taxon>
        <taxon>Endopterygota</taxon>
        <taxon>Lepidoptera</taxon>
        <taxon>Glossata</taxon>
        <taxon>Ditrysia</taxon>
        <taxon>Pyraloidea</taxon>
        <taxon>Crambidae</taxon>
        <taxon>Pyraustinae</taxon>
        <taxon>Loxostege</taxon>
    </lineage>
</organism>
<evidence type="ECO:0008006" key="4">
    <source>
        <dbReference type="Google" id="ProtNLM"/>
    </source>
</evidence>
<protein>
    <recommendedName>
        <fullName evidence="4">C2H2-type domain-containing protein</fullName>
    </recommendedName>
</protein>
<proteinExistence type="predicted"/>
<gene>
    <name evidence="2" type="ORF">ABMA27_010390</name>
</gene>
<evidence type="ECO:0000313" key="3">
    <source>
        <dbReference type="Proteomes" id="UP001549920"/>
    </source>
</evidence>
<feature type="compositionally biased region" description="Low complexity" evidence="1">
    <location>
        <begin position="1"/>
        <end position="16"/>
    </location>
</feature>
<keyword evidence="3" id="KW-1185">Reference proteome</keyword>
<feature type="region of interest" description="Disordered" evidence="1">
    <location>
        <begin position="201"/>
        <end position="227"/>
    </location>
</feature>
<evidence type="ECO:0000256" key="1">
    <source>
        <dbReference type="SAM" id="MobiDB-lite"/>
    </source>
</evidence>
<comment type="caution">
    <text evidence="2">The sequence shown here is derived from an EMBL/GenBank/DDBJ whole genome shotgun (WGS) entry which is preliminary data.</text>
</comment>